<evidence type="ECO:0000259" key="8">
    <source>
        <dbReference type="PROSITE" id="PS50928"/>
    </source>
</evidence>
<dbReference type="PROSITE" id="PS50928">
    <property type="entry name" value="ABC_TM1"/>
    <property type="match status" value="1"/>
</dbReference>
<dbReference type="Proteomes" id="UP000321577">
    <property type="component" value="Unassembled WGS sequence"/>
</dbReference>
<keyword evidence="3" id="KW-1003">Cell membrane</keyword>
<dbReference type="CDD" id="cd06261">
    <property type="entry name" value="TM_PBP2"/>
    <property type="match status" value="1"/>
</dbReference>
<reference evidence="9 10" key="1">
    <citation type="submission" date="2019-07" db="EMBL/GenBank/DDBJ databases">
        <title>Whole genome shotgun sequence of Brevifollis gellanilyticus NBRC 108608.</title>
        <authorList>
            <person name="Hosoyama A."/>
            <person name="Uohara A."/>
            <person name="Ohji S."/>
            <person name="Ichikawa N."/>
        </authorList>
    </citation>
    <scope>NUCLEOTIDE SEQUENCE [LARGE SCALE GENOMIC DNA]</scope>
    <source>
        <strain evidence="9 10">NBRC 108608</strain>
    </source>
</reference>
<proteinExistence type="inferred from homology"/>
<dbReference type="Gene3D" id="1.10.3720.10">
    <property type="entry name" value="MetI-like"/>
    <property type="match status" value="1"/>
</dbReference>
<keyword evidence="2 7" id="KW-0813">Transport</keyword>
<dbReference type="RefSeq" id="WP_146849689.1">
    <property type="nucleotide sequence ID" value="NZ_BKAG01000007.1"/>
</dbReference>
<name>A0A512M5S7_9BACT</name>
<evidence type="ECO:0000256" key="6">
    <source>
        <dbReference type="ARBA" id="ARBA00023136"/>
    </source>
</evidence>
<evidence type="ECO:0000256" key="1">
    <source>
        <dbReference type="ARBA" id="ARBA00004651"/>
    </source>
</evidence>
<sequence length="295" mass="32516">MQHLLHKYKLDALFLPLAAILVTCLFWYLVAGKSVITEKVDDFGDKIKVTKREGLSADLPTPVETWTASKLYITEPFAKRGELDQGILRFTWESLVLVAQGYAIALIIGTPIGFFLGLSKKFTMAFDPLIQVLRPVSPLAWLPLGMILFSGVKIVNGDGRTTFGASDAAALFTIAVCAMWPTVMNTAVGVRAVPVDYLNVAKVLKLSKWKTLWKVLVPATLPYMFTGFRLSLGIAWLVIVAVEMLTGRPGVGGFLWQQYNANSYAHIILCILTIGVIGYILDRLMSVIEGRFKTA</sequence>
<feature type="transmembrane region" description="Helical" evidence="7">
    <location>
        <begin position="215"/>
        <end position="241"/>
    </location>
</feature>
<keyword evidence="10" id="KW-1185">Reference proteome</keyword>
<organism evidence="9 10">
    <name type="scientific">Brevifollis gellanilyticus</name>
    <dbReference type="NCBI Taxonomy" id="748831"/>
    <lineage>
        <taxon>Bacteria</taxon>
        <taxon>Pseudomonadati</taxon>
        <taxon>Verrucomicrobiota</taxon>
        <taxon>Verrucomicrobiia</taxon>
        <taxon>Verrucomicrobiales</taxon>
        <taxon>Verrucomicrobiaceae</taxon>
    </lineage>
</organism>
<gene>
    <name evidence="9" type="ORF">BGE01nite_13770</name>
</gene>
<protein>
    <recommendedName>
        <fullName evidence="8">ABC transmembrane type-1 domain-containing protein</fullName>
    </recommendedName>
</protein>
<feature type="domain" description="ABC transmembrane type-1" evidence="8">
    <location>
        <begin position="91"/>
        <end position="285"/>
    </location>
</feature>
<feature type="transmembrane region" description="Helical" evidence="7">
    <location>
        <begin position="168"/>
        <end position="194"/>
    </location>
</feature>
<dbReference type="PANTHER" id="PTHR30151:SF7">
    <property type="entry name" value="NITRATE IMPORT PERMEASE PROTEIN NRTB"/>
    <property type="match status" value="1"/>
</dbReference>
<keyword evidence="6 7" id="KW-0472">Membrane</keyword>
<dbReference type="SUPFAM" id="SSF161098">
    <property type="entry name" value="MetI-like"/>
    <property type="match status" value="1"/>
</dbReference>
<feature type="transmembrane region" description="Helical" evidence="7">
    <location>
        <begin position="12"/>
        <end position="30"/>
    </location>
</feature>
<dbReference type="OrthoDB" id="9804353at2"/>
<feature type="transmembrane region" description="Helical" evidence="7">
    <location>
        <begin position="261"/>
        <end position="281"/>
    </location>
</feature>
<comment type="subcellular location">
    <subcellularLocation>
        <location evidence="1 7">Cell membrane</location>
        <topology evidence="1 7">Multi-pass membrane protein</topology>
    </subcellularLocation>
</comment>
<evidence type="ECO:0000256" key="2">
    <source>
        <dbReference type="ARBA" id="ARBA00022448"/>
    </source>
</evidence>
<evidence type="ECO:0000256" key="5">
    <source>
        <dbReference type="ARBA" id="ARBA00022989"/>
    </source>
</evidence>
<evidence type="ECO:0000256" key="7">
    <source>
        <dbReference type="RuleBase" id="RU363032"/>
    </source>
</evidence>
<dbReference type="Pfam" id="PF00528">
    <property type="entry name" value="BPD_transp_1"/>
    <property type="match status" value="1"/>
</dbReference>
<accession>A0A512M5S7</accession>
<dbReference type="EMBL" id="BKAG01000007">
    <property type="protein sequence ID" value="GEP42086.1"/>
    <property type="molecule type" value="Genomic_DNA"/>
</dbReference>
<evidence type="ECO:0000256" key="4">
    <source>
        <dbReference type="ARBA" id="ARBA00022692"/>
    </source>
</evidence>
<feature type="transmembrane region" description="Helical" evidence="7">
    <location>
        <begin position="95"/>
        <end position="118"/>
    </location>
</feature>
<dbReference type="InterPro" id="IPR000515">
    <property type="entry name" value="MetI-like"/>
</dbReference>
<keyword evidence="5 7" id="KW-1133">Transmembrane helix</keyword>
<comment type="caution">
    <text evidence="9">The sequence shown here is derived from an EMBL/GenBank/DDBJ whole genome shotgun (WGS) entry which is preliminary data.</text>
</comment>
<comment type="similarity">
    <text evidence="7">Belongs to the binding-protein-dependent transport system permease family.</text>
</comment>
<evidence type="ECO:0000313" key="10">
    <source>
        <dbReference type="Proteomes" id="UP000321577"/>
    </source>
</evidence>
<dbReference type="InterPro" id="IPR035906">
    <property type="entry name" value="MetI-like_sf"/>
</dbReference>
<dbReference type="GO" id="GO:0005886">
    <property type="term" value="C:plasma membrane"/>
    <property type="evidence" value="ECO:0007669"/>
    <property type="project" value="UniProtKB-SubCell"/>
</dbReference>
<keyword evidence="4 7" id="KW-0812">Transmembrane</keyword>
<dbReference type="GO" id="GO:0055085">
    <property type="term" value="P:transmembrane transport"/>
    <property type="evidence" value="ECO:0007669"/>
    <property type="project" value="InterPro"/>
</dbReference>
<evidence type="ECO:0000256" key="3">
    <source>
        <dbReference type="ARBA" id="ARBA00022475"/>
    </source>
</evidence>
<dbReference type="PANTHER" id="PTHR30151">
    <property type="entry name" value="ALKANE SULFONATE ABC TRANSPORTER-RELATED, MEMBRANE SUBUNIT"/>
    <property type="match status" value="1"/>
</dbReference>
<evidence type="ECO:0000313" key="9">
    <source>
        <dbReference type="EMBL" id="GEP42086.1"/>
    </source>
</evidence>
<dbReference type="AlphaFoldDB" id="A0A512M5S7"/>
<feature type="transmembrane region" description="Helical" evidence="7">
    <location>
        <begin position="139"/>
        <end position="156"/>
    </location>
</feature>